<sequence length="79" mass="8112">MGWGPGNYSVALSPTGAAPATHFGCRAQVDQVFTQMLTAPPAEAQPLLAVLVVDVRPGADGAAHFADVLARLGLVQLTE</sequence>
<gene>
    <name evidence="1" type="ORF">Rsw2DRAFT_0530</name>
</gene>
<proteinExistence type="predicted"/>
<dbReference type="RefSeq" id="WP_008027777.1">
    <property type="nucleotide sequence ID" value="NZ_ACYY01000002.1"/>
</dbReference>
<dbReference type="AlphaFoldDB" id="C8RXK2"/>
<comment type="caution">
    <text evidence="1">The sequence shown here is derived from an EMBL/GenBank/DDBJ whole genome shotgun (WGS) entry which is preliminary data.</text>
</comment>
<dbReference type="Proteomes" id="UP000010121">
    <property type="component" value="Unassembled WGS sequence"/>
</dbReference>
<name>C8RXK2_9RHOB</name>
<dbReference type="OrthoDB" id="7866332at2"/>
<accession>C8RXK2</accession>
<dbReference type="EMBL" id="ACYY01000002">
    <property type="protein sequence ID" value="EEW26727.1"/>
    <property type="molecule type" value="Genomic_DNA"/>
</dbReference>
<keyword evidence="2" id="KW-1185">Reference proteome</keyword>
<evidence type="ECO:0000313" key="2">
    <source>
        <dbReference type="Proteomes" id="UP000010121"/>
    </source>
</evidence>
<protein>
    <submittedName>
        <fullName evidence="1">Uncharacterized protein</fullName>
    </submittedName>
</protein>
<organism evidence="1 2">
    <name type="scientific">Rhodobacter ferrooxidans</name>
    <dbReference type="NCBI Taxonomy" id="371731"/>
    <lineage>
        <taxon>Bacteria</taxon>
        <taxon>Pseudomonadati</taxon>
        <taxon>Pseudomonadota</taxon>
        <taxon>Alphaproteobacteria</taxon>
        <taxon>Rhodobacterales</taxon>
        <taxon>Rhodobacter group</taxon>
        <taxon>Rhodobacter</taxon>
    </lineage>
</organism>
<reference evidence="1 2" key="1">
    <citation type="submission" date="2009-08" db="EMBL/GenBank/DDBJ databases">
        <title>The draft genome of Rhodobacter sp. SW2.</title>
        <authorList>
            <consortium name="US DOE Joint Genome Institute (JGI-PGF)"/>
            <person name="Lucas S."/>
            <person name="Copeland A."/>
            <person name="Lapidus A."/>
            <person name="Glavina del Rio T."/>
            <person name="Tice H."/>
            <person name="Bruce D."/>
            <person name="Goodwin L."/>
            <person name="Pitluck S."/>
            <person name="Larimer F."/>
            <person name="Land M.L."/>
            <person name="Hauser L."/>
            <person name="Emerson D."/>
        </authorList>
    </citation>
    <scope>NUCLEOTIDE SEQUENCE [LARGE SCALE GENOMIC DNA]</scope>
    <source>
        <strain evidence="1 2">SW2</strain>
    </source>
</reference>
<evidence type="ECO:0000313" key="1">
    <source>
        <dbReference type="EMBL" id="EEW26727.1"/>
    </source>
</evidence>